<dbReference type="CDD" id="cd11567">
    <property type="entry name" value="YciH_like"/>
    <property type="match status" value="1"/>
</dbReference>
<dbReference type="Gene3D" id="3.30.780.10">
    <property type="entry name" value="SUI1-like domain"/>
    <property type="match status" value="1"/>
</dbReference>
<comment type="similarity">
    <text evidence="1 4">Belongs to the SUI1 family.</text>
</comment>
<evidence type="ECO:0000256" key="4">
    <source>
        <dbReference type="HAMAP-Rule" id="MF_00604"/>
    </source>
</evidence>
<evidence type="ECO:0000256" key="2">
    <source>
        <dbReference type="ARBA" id="ARBA00022845"/>
    </source>
</evidence>
<dbReference type="SUPFAM" id="SSF55159">
    <property type="entry name" value="eIF1-like"/>
    <property type="match status" value="1"/>
</dbReference>
<sequence>MKLDSLCAGLPPELCTQLETESQVIKIKLERRKLGKVVTVIEGMDEKTFDLKKLASYLKSKLAAGGTFKNGRIEIQGDHRSKIKKILTEELGFNPSNIVFIEEGAGE</sequence>
<dbReference type="NCBIfam" id="NF002096">
    <property type="entry name" value="PRK00939.1"/>
    <property type="match status" value="1"/>
</dbReference>
<gene>
    <name evidence="6" type="ORF">ENO77_04145</name>
</gene>
<comment type="caution">
    <text evidence="6">The sequence shown here is derived from an EMBL/GenBank/DDBJ whole genome shotgun (WGS) entry which is preliminary data.</text>
</comment>
<dbReference type="GO" id="GO:0001731">
    <property type="term" value="P:formation of translation preinitiation complex"/>
    <property type="evidence" value="ECO:0007669"/>
    <property type="project" value="TreeGrafter"/>
</dbReference>
<keyword evidence="6" id="KW-0396">Initiation factor</keyword>
<dbReference type="AlphaFoldDB" id="A0A7C2ZCK2"/>
<evidence type="ECO:0000256" key="1">
    <source>
        <dbReference type="ARBA" id="ARBA00005422"/>
    </source>
</evidence>
<dbReference type="GO" id="GO:0006417">
    <property type="term" value="P:regulation of translation"/>
    <property type="evidence" value="ECO:0007669"/>
    <property type="project" value="UniProtKB-UniRule"/>
</dbReference>
<dbReference type="InterPro" id="IPR050318">
    <property type="entry name" value="DENR/SUI1_TIF"/>
</dbReference>
<dbReference type="InterPro" id="IPR005872">
    <property type="entry name" value="SUI1_arc_bac"/>
</dbReference>
<accession>A0A7C2ZCK2</accession>
<dbReference type="InterPro" id="IPR036877">
    <property type="entry name" value="SUI1_dom_sf"/>
</dbReference>
<evidence type="ECO:0000256" key="3">
    <source>
        <dbReference type="ARBA" id="ARBA00022917"/>
    </source>
</evidence>
<organism evidence="6">
    <name type="scientific">Ignisphaera aggregans</name>
    <dbReference type="NCBI Taxonomy" id="334771"/>
    <lineage>
        <taxon>Archaea</taxon>
        <taxon>Thermoproteota</taxon>
        <taxon>Thermoprotei</taxon>
        <taxon>Desulfurococcales</taxon>
        <taxon>Desulfurococcaceae</taxon>
        <taxon>Ignisphaera</taxon>
    </lineage>
</organism>
<dbReference type="GO" id="GO:0003729">
    <property type="term" value="F:mRNA binding"/>
    <property type="evidence" value="ECO:0007669"/>
    <property type="project" value="TreeGrafter"/>
</dbReference>
<dbReference type="PANTHER" id="PTHR12789:SF0">
    <property type="entry name" value="DENSITY-REGULATED PROTEIN"/>
    <property type="match status" value="1"/>
</dbReference>
<dbReference type="Pfam" id="PF01253">
    <property type="entry name" value="SUI1"/>
    <property type="match status" value="1"/>
</dbReference>
<keyword evidence="3 4" id="KW-0648">Protein biosynthesis</keyword>
<dbReference type="PROSITE" id="PS50296">
    <property type="entry name" value="SUI1"/>
    <property type="match status" value="1"/>
</dbReference>
<proteinExistence type="inferred from homology"/>
<dbReference type="GO" id="GO:0002188">
    <property type="term" value="P:translation reinitiation"/>
    <property type="evidence" value="ECO:0007669"/>
    <property type="project" value="TreeGrafter"/>
</dbReference>
<dbReference type="EMBL" id="DSGT01000011">
    <property type="protein sequence ID" value="HEW53336.1"/>
    <property type="molecule type" value="Genomic_DNA"/>
</dbReference>
<dbReference type="InterPro" id="IPR001950">
    <property type="entry name" value="SUI1"/>
</dbReference>
<name>A0A7C2ZCK2_9CREN</name>
<reference evidence="6" key="1">
    <citation type="journal article" date="2020" name="mSystems">
        <title>Genome- and Community-Level Interaction Insights into Carbon Utilization and Element Cycling Functions of Hydrothermarchaeota in Hydrothermal Sediment.</title>
        <authorList>
            <person name="Zhou Z."/>
            <person name="Liu Y."/>
            <person name="Xu W."/>
            <person name="Pan J."/>
            <person name="Luo Z.H."/>
            <person name="Li M."/>
        </authorList>
    </citation>
    <scope>NUCLEOTIDE SEQUENCE [LARGE SCALE GENOMIC DNA]</scope>
    <source>
        <strain evidence="6">SpSt-16</strain>
    </source>
</reference>
<dbReference type="InterPro" id="IPR022851">
    <property type="entry name" value="SUI1_arc"/>
</dbReference>
<feature type="domain" description="SUI1" evidence="5">
    <location>
        <begin position="25"/>
        <end position="91"/>
    </location>
</feature>
<protein>
    <recommendedName>
        <fullName evidence="4">Protein translation factor SUI1 homolog</fullName>
    </recommendedName>
</protein>
<keyword evidence="2 4" id="KW-0810">Translation regulation</keyword>
<dbReference type="PANTHER" id="PTHR12789">
    <property type="entry name" value="DENSITY-REGULATED PROTEIN HOMOLOG"/>
    <property type="match status" value="1"/>
</dbReference>
<dbReference type="HAMAP" id="MF_00604">
    <property type="entry name" value="SUI1"/>
    <property type="match status" value="1"/>
</dbReference>
<dbReference type="GO" id="GO:0003743">
    <property type="term" value="F:translation initiation factor activity"/>
    <property type="evidence" value="ECO:0007669"/>
    <property type="project" value="UniProtKB-KW"/>
</dbReference>
<evidence type="ECO:0000313" key="6">
    <source>
        <dbReference type="EMBL" id="HEW53336.1"/>
    </source>
</evidence>
<evidence type="ECO:0000259" key="5">
    <source>
        <dbReference type="PROSITE" id="PS50296"/>
    </source>
</evidence>